<keyword evidence="1" id="KW-0812">Transmembrane</keyword>
<feature type="transmembrane region" description="Helical" evidence="1">
    <location>
        <begin position="90"/>
        <end position="107"/>
    </location>
</feature>
<feature type="transmembrane region" description="Helical" evidence="1">
    <location>
        <begin position="60"/>
        <end position="78"/>
    </location>
</feature>
<proteinExistence type="predicted"/>
<feature type="transmembrane region" description="Helical" evidence="1">
    <location>
        <begin position="143"/>
        <end position="164"/>
    </location>
</feature>
<organism evidence="2 3">
    <name type="scientific">Amycolatopsis saalfeldensis</name>
    <dbReference type="NCBI Taxonomy" id="394193"/>
    <lineage>
        <taxon>Bacteria</taxon>
        <taxon>Bacillati</taxon>
        <taxon>Actinomycetota</taxon>
        <taxon>Actinomycetes</taxon>
        <taxon>Pseudonocardiales</taxon>
        <taxon>Pseudonocardiaceae</taxon>
        <taxon>Amycolatopsis</taxon>
    </lineage>
</organism>
<evidence type="ECO:0000313" key="2">
    <source>
        <dbReference type="EMBL" id="SEP49612.1"/>
    </source>
</evidence>
<dbReference type="Proteomes" id="UP000198582">
    <property type="component" value="Unassembled WGS sequence"/>
</dbReference>
<dbReference type="NCBIfam" id="NF041646">
    <property type="entry name" value="VC0807_fam"/>
    <property type="match status" value="1"/>
</dbReference>
<dbReference type="OrthoDB" id="3781030at2"/>
<feature type="transmembrane region" description="Helical" evidence="1">
    <location>
        <begin position="32"/>
        <end position="53"/>
    </location>
</feature>
<evidence type="ECO:0008006" key="4">
    <source>
        <dbReference type="Google" id="ProtNLM"/>
    </source>
</evidence>
<evidence type="ECO:0000256" key="1">
    <source>
        <dbReference type="SAM" id="Phobius"/>
    </source>
</evidence>
<gene>
    <name evidence="2" type="ORF">SAMN04489732_113122</name>
</gene>
<dbReference type="RefSeq" id="WP_091621525.1">
    <property type="nucleotide sequence ID" value="NZ_FOEF01000013.1"/>
</dbReference>
<name>A0A1H8YBY7_9PSEU</name>
<keyword evidence="1" id="KW-1133">Transmembrane helix</keyword>
<keyword evidence="3" id="KW-1185">Reference proteome</keyword>
<keyword evidence="1" id="KW-0472">Membrane</keyword>
<protein>
    <recommendedName>
        <fullName evidence="4">Intracellular septation protein A</fullName>
    </recommendedName>
</protein>
<reference evidence="2 3" key="1">
    <citation type="submission" date="2016-10" db="EMBL/GenBank/DDBJ databases">
        <authorList>
            <person name="de Groot N.N."/>
        </authorList>
    </citation>
    <scope>NUCLEOTIDE SEQUENCE [LARGE SCALE GENOMIC DNA]</scope>
    <source>
        <strain evidence="2 3">DSM 44993</strain>
    </source>
</reference>
<accession>A0A1H8YBY7</accession>
<evidence type="ECO:0000313" key="3">
    <source>
        <dbReference type="Proteomes" id="UP000198582"/>
    </source>
</evidence>
<feature type="transmembrane region" description="Helical" evidence="1">
    <location>
        <begin position="176"/>
        <end position="195"/>
    </location>
</feature>
<dbReference type="EMBL" id="FOEF01000013">
    <property type="protein sequence ID" value="SEP49612.1"/>
    <property type="molecule type" value="Genomic_DNA"/>
</dbReference>
<dbReference type="AlphaFoldDB" id="A0A1H8YBY7"/>
<sequence length="211" mass="22962">MGKDFRASLFALLVDVGAPVGGYYLLRAFGVPSVWALVLSGLPPALRVLYTAVVRRKVDGMGLFVLAIVAVGLVTTLMTGDARLLLVRNAWFSSLAGVWLLASLFVGRRPVTYEMARALLPGRGERLDEAWDSRPSFRRAWRVLAVVWGVGGLVHSGISVTMAYSLPVDDVPALDTVLGIVFFVLLQVVTQVVLFREGTLPRITRPASARR</sequence>
<feature type="transmembrane region" description="Helical" evidence="1">
    <location>
        <begin position="7"/>
        <end position="26"/>
    </location>
</feature>
<dbReference type="STRING" id="394193.SAMN04489732_113122"/>